<comment type="caution">
    <text evidence="2">The sequence shown here is derived from an EMBL/GenBank/DDBJ whole genome shotgun (WGS) entry which is preliminary data.</text>
</comment>
<dbReference type="EMBL" id="VMHE01000009">
    <property type="protein sequence ID" value="TSJ65481.1"/>
    <property type="molecule type" value="Genomic_DNA"/>
</dbReference>
<proteinExistence type="predicted"/>
<evidence type="ECO:0000313" key="2">
    <source>
        <dbReference type="EMBL" id="TSJ65481.1"/>
    </source>
</evidence>
<protein>
    <submittedName>
        <fullName evidence="2">DUF3021 domain-containing protein</fullName>
    </submittedName>
</protein>
<gene>
    <name evidence="2" type="ORF">FPQ13_06655</name>
</gene>
<dbReference type="InterPro" id="IPR021560">
    <property type="entry name" value="DUF3021"/>
</dbReference>
<dbReference type="Proteomes" id="UP000316425">
    <property type="component" value="Unassembled WGS sequence"/>
</dbReference>
<evidence type="ECO:0000256" key="1">
    <source>
        <dbReference type="SAM" id="Phobius"/>
    </source>
</evidence>
<feature type="transmembrane region" description="Helical" evidence="1">
    <location>
        <begin position="96"/>
        <end position="117"/>
    </location>
</feature>
<dbReference type="AlphaFoldDB" id="A0A556PM76"/>
<keyword evidence="1" id="KW-0812">Transmembrane</keyword>
<reference evidence="2 3" key="1">
    <citation type="submission" date="2019-07" db="EMBL/GenBank/DDBJ databases">
        <title>Allobacillus sp. nov. SKP isolated from shrimp paste of Euphausiacea.</title>
        <authorList>
            <person name="Kanchanasin P."/>
            <person name="Tanasupawat S."/>
            <person name="Shi W."/>
            <person name="Wu L."/>
            <person name="Ma J."/>
        </authorList>
    </citation>
    <scope>NUCLEOTIDE SEQUENCE [LARGE SCALE GENOMIC DNA]</scope>
    <source>
        <strain evidence="2 3">SKP4-8</strain>
    </source>
</reference>
<keyword evidence="1" id="KW-1133">Transmembrane helix</keyword>
<feature type="transmembrane region" description="Helical" evidence="1">
    <location>
        <begin position="12"/>
        <end position="30"/>
    </location>
</feature>
<dbReference type="Pfam" id="PF11457">
    <property type="entry name" value="DUF3021"/>
    <property type="match status" value="1"/>
</dbReference>
<feature type="transmembrane region" description="Helical" evidence="1">
    <location>
        <begin position="42"/>
        <end position="60"/>
    </location>
</feature>
<dbReference type="OrthoDB" id="2735472at2"/>
<name>A0A556PM76_9BACI</name>
<keyword evidence="3" id="KW-1185">Reference proteome</keyword>
<keyword evidence="1" id="KW-0472">Membrane</keyword>
<evidence type="ECO:0000313" key="3">
    <source>
        <dbReference type="Proteomes" id="UP000316425"/>
    </source>
</evidence>
<feature type="transmembrane region" description="Helical" evidence="1">
    <location>
        <begin position="72"/>
        <end position="90"/>
    </location>
</feature>
<sequence length="135" mass="15349">MMAEAFKRSLGGMAFAALITFIFITVLLITETESTILDIWKGMFGSLIMGIYFGSASLIFDNEKWSPLKQTIIHFFLSVTVWLPLALLLGWVPVGIIPIVMGLVGFVFIYTVFWFVLRSYFSKVEKDLNEHLKKT</sequence>
<accession>A0A556PM76</accession>
<organism evidence="2 3">
    <name type="scientific">Allobacillus salarius</name>
    <dbReference type="NCBI Taxonomy" id="1955272"/>
    <lineage>
        <taxon>Bacteria</taxon>
        <taxon>Bacillati</taxon>
        <taxon>Bacillota</taxon>
        <taxon>Bacilli</taxon>
        <taxon>Bacillales</taxon>
        <taxon>Bacillaceae</taxon>
        <taxon>Allobacillus</taxon>
    </lineage>
</organism>